<protein>
    <submittedName>
        <fullName evidence="1">Uncharacterized protein</fullName>
    </submittedName>
</protein>
<gene>
    <name evidence="1" type="ORF">F7D14_07585</name>
</gene>
<dbReference type="Proteomes" id="UP000422569">
    <property type="component" value="Chromosome"/>
</dbReference>
<keyword evidence="2" id="KW-1185">Reference proteome</keyword>
<name>A0A6B8MDG7_9HYPH</name>
<sequence length="90" mass="10250">MSVTRIGDGDPIVFDACVREGKSETRHRVTLARADFVRLNGGATAEALIESAFRFLLDREPKESILAHFDVSVIGRYFPEFEEKLPDYFR</sequence>
<accession>A0A6B8MDG7</accession>
<reference evidence="1 2" key="1">
    <citation type="submission" date="2019-09" db="EMBL/GenBank/DDBJ databases">
        <title>Isolation and complete genome sequencing of Methylocystis species.</title>
        <authorList>
            <person name="Rumah B.L."/>
            <person name="Stead C.E."/>
            <person name="Stevens B.C."/>
            <person name="Minton N.P."/>
            <person name="Grosse-Honebrink A."/>
            <person name="Zhang Y."/>
        </authorList>
    </citation>
    <scope>NUCLEOTIDE SEQUENCE [LARGE SCALE GENOMIC DNA]</scope>
    <source>
        <strain evidence="1 2">BRCS2</strain>
    </source>
</reference>
<proteinExistence type="predicted"/>
<evidence type="ECO:0000313" key="1">
    <source>
        <dbReference type="EMBL" id="QGM99609.1"/>
    </source>
</evidence>
<dbReference type="KEGG" id="mpar:F7D14_07585"/>
<evidence type="ECO:0000313" key="2">
    <source>
        <dbReference type="Proteomes" id="UP000422569"/>
    </source>
</evidence>
<organism evidence="1 2">
    <name type="scientific">Methylocystis parvus</name>
    <dbReference type="NCBI Taxonomy" id="134"/>
    <lineage>
        <taxon>Bacteria</taxon>
        <taxon>Pseudomonadati</taxon>
        <taxon>Pseudomonadota</taxon>
        <taxon>Alphaproteobacteria</taxon>
        <taxon>Hyphomicrobiales</taxon>
        <taxon>Methylocystaceae</taxon>
        <taxon>Methylocystis</taxon>
    </lineage>
</organism>
<dbReference type="EMBL" id="CP044331">
    <property type="protein sequence ID" value="QGM99609.1"/>
    <property type="molecule type" value="Genomic_DNA"/>
</dbReference>
<dbReference type="AlphaFoldDB" id="A0A6B8MDG7"/>